<accession>A0A0A1UH79</accession>
<gene>
    <name evidence="11" type="ORF">EIN_248160</name>
</gene>
<dbReference type="InterPro" id="IPR028565">
    <property type="entry name" value="MHD"/>
</dbReference>
<comment type="similarity">
    <text evidence="9">Belongs to the adaptor complexes medium subunit family.</text>
</comment>
<dbReference type="OrthoDB" id="10259133at2759"/>
<dbReference type="Proteomes" id="UP000014680">
    <property type="component" value="Unassembled WGS sequence"/>
</dbReference>
<dbReference type="GO" id="GO:0006897">
    <property type="term" value="P:endocytosis"/>
    <property type="evidence" value="ECO:0007669"/>
    <property type="project" value="UniProtKB-KW"/>
</dbReference>
<dbReference type="Gene3D" id="3.30.450.60">
    <property type="match status" value="1"/>
</dbReference>
<dbReference type="InterPro" id="IPR050431">
    <property type="entry name" value="Adaptor_comp_med_subunit"/>
</dbReference>
<dbReference type="SUPFAM" id="SSF49447">
    <property type="entry name" value="Second domain of Mu2 adaptin subunit (ap50) of ap2 adaptor"/>
    <property type="match status" value="1"/>
</dbReference>
<dbReference type="AlphaFoldDB" id="A0A0A1UH79"/>
<dbReference type="PROSITE" id="PS00990">
    <property type="entry name" value="CLAT_ADAPTOR_M_1"/>
    <property type="match status" value="1"/>
</dbReference>
<evidence type="ECO:0000313" key="11">
    <source>
        <dbReference type="EMBL" id="ELP94852.1"/>
    </source>
</evidence>
<dbReference type="Pfam" id="PF01217">
    <property type="entry name" value="Clat_adaptor_s"/>
    <property type="match status" value="1"/>
</dbReference>
<keyword evidence="8" id="KW-0168">Coated pit</keyword>
<evidence type="ECO:0000256" key="5">
    <source>
        <dbReference type="ARBA" id="ARBA00022583"/>
    </source>
</evidence>
<dbReference type="CDD" id="cd14836">
    <property type="entry name" value="AP2_Mu_N"/>
    <property type="match status" value="1"/>
</dbReference>
<evidence type="ECO:0000256" key="8">
    <source>
        <dbReference type="ARBA" id="ARBA00023176"/>
    </source>
</evidence>
<dbReference type="InterPro" id="IPR011012">
    <property type="entry name" value="Longin-like_dom_sf"/>
</dbReference>
<keyword evidence="4" id="KW-1003">Cell membrane</keyword>
<sequence>MISAIFFMNAKGDLLISRIYRDDVMKGVATAFRSYVLNEKNVLPVKIVGPTVFYHIRVNSLYIVALARSNNNAAVVFEVLHKIVEVFEAYFSKIDEETIKSQYVLIYELLDEILDFGYPQFCTKDELQSLITFGKAKAVQRGNIAIQATGQIPWRSLDITYKKNQLFLDVIESVNLTVSAKGTILANDVNGVIKMKTQLSGMPDCSLGMNDKALLLGDTTQKKAIQLADVTFHQCVRLTRFDQDRSINFIPPDGEFELMKYRTTDNISQQFRLLHNIKESSKTHLSLDINVRALFSELQYGENVRVKIPVPKNAALCKTRCTAGSAKYHPEHAAILWRISRFNGMTQQTITVDVDLVQTTQQQRWDKPPILMDFVIPALTATGLQIRYLKIASDYKTIKWVRYITKAGTIQYRL</sequence>
<evidence type="ECO:0000256" key="1">
    <source>
        <dbReference type="ARBA" id="ARBA00004236"/>
    </source>
</evidence>
<keyword evidence="6 9" id="KW-0653">Protein transport</keyword>
<comment type="subcellular location">
    <subcellularLocation>
        <location evidence="1">Cell membrane</location>
    </subcellularLocation>
    <subcellularLocation>
        <location evidence="2">Membrane</location>
        <location evidence="2">Coated pit</location>
        <topology evidence="2">Peripheral membrane protein</topology>
        <orientation evidence="2">Cytoplasmic side</orientation>
    </subcellularLocation>
</comment>
<dbReference type="InterPro" id="IPR043512">
    <property type="entry name" value="Mu2_C"/>
</dbReference>
<evidence type="ECO:0000256" key="4">
    <source>
        <dbReference type="ARBA" id="ARBA00022475"/>
    </source>
</evidence>
<feature type="domain" description="MHD" evidence="10">
    <location>
        <begin position="163"/>
        <end position="413"/>
    </location>
</feature>
<evidence type="ECO:0000256" key="2">
    <source>
        <dbReference type="ARBA" id="ARBA00004277"/>
    </source>
</evidence>
<dbReference type="SUPFAM" id="SSF64356">
    <property type="entry name" value="SNARE-like"/>
    <property type="match status" value="1"/>
</dbReference>
<dbReference type="KEGG" id="eiv:EIN_248160"/>
<dbReference type="RefSeq" id="XP_004261623.1">
    <property type="nucleotide sequence ID" value="XM_004261575.1"/>
</dbReference>
<protein>
    <submittedName>
        <fullName evidence="11">AP-2 complex subunit mu-1, putative</fullName>
    </submittedName>
</protein>
<dbReference type="InterPro" id="IPR036168">
    <property type="entry name" value="AP2_Mu_C_sf"/>
</dbReference>
<evidence type="ECO:0000256" key="9">
    <source>
        <dbReference type="PIRNR" id="PIRNR005992"/>
    </source>
</evidence>
<organism evidence="11 12">
    <name type="scientific">Entamoeba invadens IP1</name>
    <dbReference type="NCBI Taxonomy" id="370355"/>
    <lineage>
        <taxon>Eukaryota</taxon>
        <taxon>Amoebozoa</taxon>
        <taxon>Evosea</taxon>
        <taxon>Archamoebae</taxon>
        <taxon>Mastigamoebida</taxon>
        <taxon>Entamoebidae</taxon>
        <taxon>Entamoeba</taxon>
    </lineage>
</organism>
<dbReference type="OMA" id="WRTPDIK"/>
<keyword evidence="5" id="KW-0254">Endocytosis</keyword>
<evidence type="ECO:0000259" key="10">
    <source>
        <dbReference type="PROSITE" id="PS51072"/>
    </source>
</evidence>
<keyword evidence="7" id="KW-0472">Membrane</keyword>
<reference evidence="11 12" key="1">
    <citation type="submission" date="2012-10" db="EMBL/GenBank/DDBJ databases">
        <authorList>
            <person name="Zafar N."/>
            <person name="Inman J."/>
            <person name="Hall N."/>
            <person name="Lorenzi H."/>
            <person name="Caler E."/>
        </authorList>
    </citation>
    <scope>NUCLEOTIDE SEQUENCE [LARGE SCALE GENOMIC DNA]</scope>
    <source>
        <strain evidence="11 12">IP1</strain>
    </source>
</reference>
<dbReference type="Pfam" id="PF00928">
    <property type="entry name" value="Adap_comp_sub"/>
    <property type="match status" value="1"/>
</dbReference>
<evidence type="ECO:0000256" key="3">
    <source>
        <dbReference type="ARBA" id="ARBA00022448"/>
    </source>
</evidence>
<evidence type="ECO:0000256" key="6">
    <source>
        <dbReference type="ARBA" id="ARBA00022927"/>
    </source>
</evidence>
<dbReference type="InterPro" id="IPR022775">
    <property type="entry name" value="AP_mu_sigma_su"/>
</dbReference>
<dbReference type="InterPro" id="IPR001392">
    <property type="entry name" value="Clathrin_mu"/>
</dbReference>
<dbReference type="InterPro" id="IPR018240">
    <property type="entry name" value="Clathrin_mu_CS"/>
</dbReference>
<dbReference type="GO" id="GO:0031201">
    <property type="term" value="C:SNARE complex"/>
    <property type="evidence" value="ECO:0007669"/>
    <property type="project" value="EnsemblProtists"/>
</dbReference>
<dbReference type="Gene3D" id="2.60.40.1170">
    <property type="entry name" value="Mu homology domain, subdomain B"/>
    <property type="match status" value="2"/>
</dbReference>
<keyword evidence="3 9" id="KW-0813">Transport</keyword>
<dbReference type="InterPro" id="IPR043532">
    <property type="entry name" value="AP2_Mu_N"/>
</dbReference>
<dbReference type="PIRSF" id="PIRSF005992">
    <property type="entry name" value="Clathrin_mu"/>
    <property type="match status" value="1"/>
</dbReference>
<dbReference type="EMBL" id="KB206169">
    <property type="protein sequence ID" value="ELP94852.1"/>
    <property type="molecule type" value="Genomic_DNA"/>
</dbReference>
<dbReference type="PROSITE" id="PS51072">
    <property type="entry name" value="MHD"/>
    <property type="match status" value="1"/>
</dbReference>
<dbReference type="GeneID" id="14894103"/>
<dbReference type="FunFam" id="3.30.450.60:FF:000002">
    <property type="entry name" value="AP-2 complex subunit mu, putative"/>
    <property type="match status" value="1"/>
</dbReference>
<proteinExistence type="inferred from homology"/>
<dbReference type="PRINTS" id="PR00314">
    <property type="entry name" value="CLATHRINADPT"/>
</dbReference>
<keyword evidence="12" id="KW-1185">Reference proteome</keyword>
<dbReference type="CDD" id="cd09251">
    <property type="entry name" value="AP-2_Mu2_Cterm"/>
    <property type="match status" value="1"/>
</dbReference>
<dbReference type="PROSITE" id="PS00991">
    <property type="entry name" value="CLAT_ADAPTOR_M_2"/>
    <property type="match status" value="1"/>
</dbReference>
<evidence type="ECO:0000256" key="7">
    <source>
        <dbReference type="ARBA" id="ARBA00023136"/>
    </source>
</evidence>
<name>A0A0A1UH79_ENTIV</name>
<dbReference type="PANTHER" id="PTHR10529">
    <property type="entry name" value="AP COMPLEX SUBUNIT MU"/>
    <property type="match status" value="1"/>
</dbReference>
<evidence type="ECO:0000313" key="12">
    <source>
        <dbReference type="Proteomes" id="UP000014680"/>
    </source>
</evidence>
<dbReference type="GO" id="GO:0030122">
    <property type="term" value="C:AP-2 adaptor complex"/>
    <property type="evidence" value="ECO:0007669"/>
    <property type="project" value="EnsemblProtists"/>
</dbReference>
<dbReference type="VEuPathDB" id="AmoebaDB:EIN_248160"/>
<dbReference type="GO" id="GO:0006886">
    <property type="term" value="P:intracellular protein transport"/>
    <property type="evidence" value="ECO:0007669"/>
    <property type="project" value="UniProtKB-UniRule"/>
</dbReference>